<reference evidence="4 5" key="1">
    <citation type="submission" date="2018-02" db="EMBL/GenBank/DDBJ databases">
        <title>Comparative genomes isolates from brazilian mangrove.</title>
        <authorList>
            <person name="Araujo J.E."/>
            <person name="Taketani R.G."/>
            <person name="Silva M.C.P."/>
            <person name="Loureco M.V."/>
            <person name="Andreote F.D."/>
        </authorList>
    </citation>
    <scope>NUCLEOTIDE SEQUENCE [LARGE SCALE GENOMIC DNA]</scope>
    <source>
        <strain evidence="4 5">Hex-1 MGV</strain>
    </source>
</reference>
<dbReference type="PANTHER" id="PTHR43367:SF1">
    <property type="entry name" value="TWO-COMPONENT RESPONSE REGULATOR-LIKE APRR6-RELATED"/>
    <property type="match status" value="1"/>
</dbReference>
<dbReference type="AlphaFoldDB" id="A0A2S8FS08"/>
<dbReference type="Pfam" id="PF00072">
    <property type="entry name" value="Response_reg"/>
    <property type="match status" value="1"/>
</dbReference>
<organism evidence="4 5">
    <name type="scientific">Blastopirellula marina</name>
    <dbReference type="NCBI Taxonomy" id="124"/>
    <lineage>
        <taxon>Bacteria</taxon>
        <taxon>Pseudomonadati</taxon>
        <taxon>Planctomycetota</taxon>
        <taxon>Planctomycetia</taxon>
        <taxon>Pirellulales</taxon>
        <taxon>Pirellulaceae</taxon>
        <taxon>Blastopirellula</taxon>
    </lineage>
</organism>
<dbReference type="InterPro" id="IPR005561">
    <property type="entry name" value="ANTAR"/>
</dbReference>
<comment type="caution">
    <text evidence="1">Lacks conserved residue(s) required for the propagation of feature annotation.</text>
</comment>
<dbReference type="InterPro" id="IPR008327">
    <property type="entry name" value="Sig_transdc_resp-reg_antiterm"/>
</dbReference>
<dbReference type="PANTHER" id="PTHR43367">
    <property type="match status" value="1"/>
</dbReference>
<dbReference type="Pfam" id="PF03861">
    <property type="entry name" value="ANTAR"/>
    <property type="match status" value="1"/>
</dbReference>
<name>A0A2S8FS08_9BACT</name>
<dbReference type="SUPFAM" id="SSF52172">
    <property type="entry name" value="CheY-like"/>
    <property type="match status" value="1"/>
</dbReference>
<dbReference type="Gene3D" id="1.10.10.10">
    <property type="entry name" value="Winged helix-like DNA-binding domain superfamily/Winged helix DNA-binding domain"/>
    <property type="match status" value="1"/>
</dbReference>
<evidence type="ECO:0000313" key="4">
    <source>
        <dbReference type="EMBL" id="PQO34634.1"/>
    </source>
</evidence>
<comment type="caution">
    <text evidence="4">The sequence shown here is derived from an EMBL/GenBank/DDBJ whole genome shotgun (WGS) entry which is preliminary data.</text>
</comment>
<evidence type="ECO:0000259" key="3">
    <source>
        <dbReference type="PROSITE" id="PS50921"/>
    </source>
</evidence>
<dbReference type="InterPro" id="IPR036388">
    <property type="entry name" value="WH-like_DNA-bd_sf"/>
</dbReference>
<gene>
    <name evidence="4" type="ORF">C5Y83_14085</name>
</gene>
<dbReference type="SMART" id="SM01012">
    <property type="entry name" value="ANTAR"/>
    <property type="match status" value="1"/>
</dbReference>
<dbReference type="InterPro" id="IPR001789">
    <property type="entry name" value="Sig_transdc_resp-reg_receiver"/>
</dbReference>
<dbReference type="InterPro" id="IPR011006">
    <property type="entry name" value="CheY-like_superfamily"/>
</dbReference>
<feature type="domain" description="ANTAR" evidence="3">
    <location>
        <begin position="129"/>
        <end position="190"/>
    </location>
</feature>
<dbReference type="PROSITE" id="PS50110">
    <property type="entry name" value="RESPONSE_REGULATORY"/>
    <property type="match status" value="1"/>
</dbReference>
<dbReference type="PROSITE" id="PS50921">
    <property type="entry name" value="ANTAR"/>
    <property type="match status" value="1"/>
</dbReference>
<evidence type="ECO:0000259" key="2">
    <source>
        <dbReference type="PROSITE" id="PS50110"/>
    </source>
</evidence>
<dbReference type="Gene3D" id="3.40.50.2300">
    <property type="match status" value="1"/>
</dbReference>
<dbReference type="RefSeq" id="WP_105330364.1">
    <property type="nucleotide sequence ID" value="NZ_PUHY01000010.1"/>
</dbReference>
<dbReference type="GO" id="GO:0000160">
    <property type="term" value="P:phosphorelay signal transduction system"/>
    <property type="evidence" value="ECO:0007669"/>
    <property type="project" value="InterPro"/>
</dbReference>
<feature type="domain" description="Response regulatory" evidence="2">
    <location>
        <begin position="9"/>
        <end position="123"/>
    </location>
</feature>
<dbReference type="PIRSF" id="PIRSF036382">
    <property type="entry name" value="RR_antiterm"/>
    <property type="match status" value="1"/>
</dbReference>
<dbReference type="Proteomes" id="UP000238322">
    <property type="component" value="Unassembled WGS sequence"/>
</dbReference>
<evidence type="ECO:0000313" key="5">
    <source>
        <dbReference type="Proteomes" id="UP000238322"/>
    </source>
</evidence>
<dbReference type="EMBL" id="PUHY01000010">
    <property type="protein sequence ID" value="PQO34634.1"/>
    <property type="molecule type" value="Genomic_DNA"/>
</dbReference>
<accession>A0A2S8FS08</accession>
<proteinExistence type="predicted"/>
<protein>
    <submittedName>
        <fullName evidence="4">Response regulator</fullName>
    </submittedName>
</protein>
<dbReference type="GO" id="GO:0003723">
    <property type="term" value="F:RNA binding"/>
    <property type="evidence" value="ECO:0007669"/>
    <property type="project" value="InterPro"/>
</dbReference>
<evidence type="ECO:0000256" key="1">
    <source>
        <dbReference type="PROSITE-ProRule" id="PRU00169"/>
    </source>
</evidence>
<sequence>MKIEPEQIEIVIAHRSEEIRQCVSDLVAEMGFRLRSICSSTKQLLETGTPTPPDLIISGIELDDGEAIHALIAISHLDPTPAIVITPKESLLDVEKALKDHVMAYLVEPIDTDQIKPTIYLVLERFQQFESLKEENRDLKQALEDRKTIEKAKGILMGKMELNESEAFRELQKQASAKRIKLVKHAAEMIAEENAS</sequence>